<dbReference type="AlphaFoldDB" id="A0A0H5D692"/>
<keyword evidence="1" id="KW-0812">Transmembrane</keyword>
<evidence type="ECO:0000313" key="2">
    <source>
        <dbReference type="EMBL" id="CRL12697.1"/>
    </source>
</evidence>
<dbReference type="InterPro" id="IPR007401">
    <property type="entry name" value="DUF454"/>
</dbReference>
<dbReference type="PANTHER" id="PTHR35813">
    <property type="entry name" value="INNER MEMBRANE PROTEIN YBAN"/>
    <property type="match status" value="1"/>
</dbReference>
<dbReference type="EMBL" id="CVRL01000045">
    <property type="protein sequence ID" value="CRL12697.1"/>
    <property type="molecule type" value="Genomic_DNA"/>
</dbReference>
<dbReference type="Pfam" id="PF04304">
    <property type="entry name" value="DUF454"/>
    <property type="match status" value="1"/>
</dbReference>
<dbReference type="Proteomes" id="UP000043764">
    <property type="component" value="Unassembled WGS sequence"/>
</dbReference>
<reference evidence="3" key="1">
    <citation type="submission" date="2015-05" db="EMBL/GenBank/DDBJ databases">
        <authorList>
            <person name="Rodrigo-Torres Lidia"/>
            <person name="Arahal R.David."/>
        </authorList>
    </citation>
    <scope>NUCLEOTIDE SEQUENCE [LARGE SCALE GENOMIC DNA]</scope>
    <source>
        <strain evidence="3">CECT 7321</strain>
    </source>
</reference>
<proteinExistence type="predicted"/>
<keyword evidence="1" id="KW-1133">Transmembrane helix</keyword>
<keyword evidence="1" id="KW-0472">Membrane</keyword>
<dbReference type="PANTHER" id="PTHR35813:SF1">
    <property type="entry name" value="INNER MEMBRANE PROTEIN YBAN"/>
    <property type="match status" value="1"/>
</dbReference>
<feature type="transmembrane region" description="Helical" evidence="1">
    <location>
        <begin position="97"/>
        <end position="113"/>
    </location>
</feature>
<dbReference type="PIRSF" id="PIRSF016789">
    <property type="entry name" value="DUF454"/>
    <property type="match status" value="1"/>
</dbReference>
<gene>
    <name evidence="2" type="primary">ybaN</name>
    <name evidence="2" type="ORF">NIT7321_03577</name>
</gene>
<protein>
    <submittedName>
        <fullName evidence="2">Inner membrane protein YbaN</fullName>
    </submittedName>
</protein>
<evidence type="ECO:0000256" key="1">
    <source>
        <dbReference type="SAM" id="Phobius"/>
    </source>
</evidence>
<organism evidence="2 3">
    <name type="scientific">Phaeobacter italicus</name>
    <dbReference type="NCBI Taxonomy" id="481446"/>
    <lineage>
        <taxon>Bacteria</taxon>
        <taxon>Pseudomonadati</taxon>
        <taxon>Pseudomonadota</taxon>
        <taxon>Alphaproteobacteria</taxon>
        <taxon>Rhodobacterales</taxon>
        <taxon>Roseobacteraceae</taxon>
        <taxon>Phaeobacter</taxon>
    </lineage>
</organism>
<sequence length="117" mass="12736">MRYLYASLGLLCVGLALLGIALPLLPTVPFLLLASFFFAKSSERMHNWLISHAIFGPMILDWREHGAIRPAAKKAATASVAAVFMISFLFGAPSHVLVIQLVVLGGVMVFIWTRPNG</sequence>
<dbReference type="GO" id="GO:0005886">
    <property type="term" value="C:plasma membrane"/>
    <property type="evidence" value="ECO:0007669"/>
    <property type="project" value="TreeGrafter"/>
</dbReference>
<accession>A0A0H5D692</accession>
<dbReference type="RefSeq" id="WP_050674293.1">
    <property type="nucleotide sequence ID" value="NZ_CVRL01000045.1"/>
</dbReference>
<evidence type="ECO:0000313" key="3">
    <source>
        <dbReference type="Proteomes" id="UP000043764"/>
    </source>
</evidence>
<keyword evidence="3" id="KW-1185">Reference proteome</keyword>
<feature type="transmembrane region" description="Helical" evidence="1">
    <location>
        <begin position="75"/>
        <end position="91"/>
    </location>
</feature>
<dbReference type="STRING" id="481446.NIT7645_02900"/>
<name>A0A0H5D692_9RHOB</name>